<gene>
    <name evidence="8" type="ORF">HF526_18715</name>
</gene>
<keyword evidence="2" id="KW-0732">Signal</keyword>
<comment type="similarity">
    <text evidence="1">Belongs to the thioredoxin family. DsbA subfamily.</text>
</comment>
<evidence type="ECO:0000256" key="2">
    <source>
        <dbReference type="ARBA" id="ARBA00022729"/>
    </source>
</evidence>
<evidence type="ECO:0000313" key="8">
    <source>
        <dbReference type="EMBL" id="NMH99328.1"/>
    </source>
</evidence>
<keyword evidence="9" id="KW-1185">Reference proteome</keyword>
<dbReference type="InterPro" id="IPR012336">
    <property type="entry name" value="Thioredoxin-like_fold"/>
</dbReference>
<protein>
    <submittedName>
        <fullName evidence="8">Thioredoxin domain-containing protein</fullName>
    </submittedName>
</protein>
<dbReference type="Proteomes" id="UP000820669">
    <property type="component" value="Unassembled WGS sequence"/>
</dbReference>
<reference evidence="8 9" key="1">
    <citation type="submission" date="2020-04" db="EMBL/GenBank/DDBJ databases">
        <authorList>
            <person name="Klaysubun C."/>
            <person name="Duangmal K."/>
            <person name="Lipun K."/>
        </authorList>
    </citation>
    <scope>NUCLEOTIDE SEQUENCE [LARGE SCALE GENOMIC DNA]</scope>
    <source>
        <strain evidence="8 9">K10HN5</strain>
    </source>
</reference>
<keyword evidence="6" id="KW-0472">Membrane</keyword>
<evidence type="ECO:0000256" key="1">
    <source>
        <dbReference type="ARBA" id="ARBA00005791"/>
    </source>
</evidence>
<keyword evidence="6" id="KW-0812">Transmembrane</keyword>
<evidence type="ECO:0000256" key="3">
    <source>
        <dbReference type="ARBA" id="ARBA00023002"/>
    </source>
</evidence>
<dbReference type="CDD" id="cd02972">
    <property type="entry name" value="DsbA_family"/>
    <property type="match status" value="1"/>
</dbReference>
<evidence type="ECO:0000313" key="9">
    <source>
        <dbReference type="Proteomes" id="UP000820669"/>
    </source>
</evidence>
<keyword evidence="4" id="KW-1015">Disulfide bond</keyword>
<dbReference type="EMBL" id="JAAXLA010000034">
    <property type="protein sequence ID" value="NMH99328.1"/>
    <property type="molecule type" value="Genomic_DNA"/>
</dbReference>
<feature type="domain" description="Thioredoxin-like fold" evidence="7">
    <location>
        <begin position="64"/>
        <end position="231"/>
    </location>
</feature>
<evidence type="ECO:0000256" key="5">
    <source>
        <dbReference type="ARBA" id="ARBA00023284"/>
    </source>
</evidence>
<proteinExistence type="inferred from homology"/>
<dbReference type="Gene3D" id="3.40.30.10">
    <property type="entry name" value="Glutaredoxin"/>
    <property type="match status" value="1"/>
</dbReference>
<keyword evidence="5" id="KW-0676">Redox-active center</keyword>
<evidence type="ECO:0000256" key="6">
    <source>
        <dbReference type="SAM" id="Phobius"/>
    </source>
</evidence>
<evidence type="ECO:0000256" key="4">
    <source>
        <dbReference type="ARBA" id="ARBA00023157"/>
    </source>
</evidence>
<evidence type="ECO:0000259" key="7">
    <source>
        <dbReference type="Pfam" id="PF13462"/>
    </source>
</evidence>
<feature type="transmembrane region" description="Helical" evidence="6">
    <location>
        <begin position="25"/>
        <end position="46"/>
    </location>
</feature>
<dbReference type="PANTHER" id="PTHR13887:SF14">
    <property type="entry name" value="DISULFIDE BOND FORMATION PROTEIN D"/>
    <property type="match status" value="1"/>
</dbReference>
<dbReference type="PANTHER" id="PTHR13887">
    <property type="entry name" value="GLUTATHIONE S-TRANSFERASE KAPPA"/>
    <property type="match status" value="1"/>
</dbReference>
<dbReference type="InterPro" id="IPR036249">
    <property type="entry name" value="Thioredoxin-like_sf"/>
</dbReference>
<keyword evidence="6" id="KW-1133">Transmembrane helix</keyword>
<dbReference type="Pfam" id="PF13462">
    <property type="entry name" value="Thioredoxin_4"/>
    <property type="match status" value="1"/>
</dbReference>
<dbReference type="RefSeq" id="WP_169382808.1">
    <property type="nucleotide sequence ID" value="NZ_JAAXLA010000034.1"/>
</dbReference>
<organism evidence="8 9">
    <name type="scientific">Pseudonocardia acidicola</name>
    <dbReference type="NCBI Taxonomy" id="2724939"/>
    <lineage>
        <taxon>Bacteria</taxon>
        <taxon>Bacillati</taxon>
        <taxon>Actinomycetota</taxon>
        <taxon>Actinomycetes</taxon>
        <taxon>Pseudonocardiales</taxon>
        <taxon>Pseudonocardiaceae</taxon>
        <taxon>Pseudonocardia</taxon>
    </lineage>
</organism>
<keyword evidence="3" id="KW-0560">Oxidoreductase</keyword>
<accession>A0ABX1SGP7</accession>
<dbReference type="SUPFAM" id="SSF52833">
    <property type="entry name" value="Thioredoxin-like"/>
    <property type="match status" value="1"/>
</dbReference>
<comment type="caution">
    <text evidence="8">The sequence shown here is derived from an EMBL/GenBank/DDBJ whole genome shotgun (WGS) entry which is preliminary data.</text>
</comment>
<name>A0ABX1SGP7_9PSEU</name>
<sequence>MSGNRAAQRRKQNARALGGRRGPSTWVIVAVVVLVVFAGAVGFGVYRAQHPGTGNLAIPRGATATGVPVGQPTAPATIDIYLDFQCPVCKAYEEQSGPTIDQFVAAGTARVIYHPVAFLDRFSTTQYSTRSSAASGCAQDAGVFPQYLKLLYANQPPENSPGLTNAQLIALGQQAGAGGDFAQCVNDQRYAPWTQNVTDDASRAGVNATPTVKVNGHEIERTDAALRQAVQAAAK</sequence>